<name>A0A6B0SZJ7_9EURY</name>
<evidence type="ECO:0000313" key="1">
    <source>
        <dbReference type="EMBL" id="MXR50447.1"/>
    </source>
</evidence>
<keyword evidence="2" id="KW-1185">Reference proteome</keyword>
<comment type="caution">
    <text evidence="1">The sequence shown here is derived from an EMBL/GenBank/DDBJ whole genome shotgun (WGS) entry which is preliminary data.</text>
</comment>
<gene>
    <name evidence="1" type="ORF">GRX03_02350</name>
</gene>
<dbReference type="Proteomes" id="UP000466535">
    <property type="component" value="Unassembled WGS sequence"/>
</dbReference>
<dbReference type="RefSeq" id="WP_159762574.1">
    <property type="nucleotide sequence ID" value="NZ_WUUT01000001.1"/>
</dbReference>
<organism evidence="1 2">
    <name type="scientific">Halovenus carboxidivorans</name>
    <dbReference type="NCBI Taxonomy" id="2692199"/>
    <lineage>
        <taxon>Archaea</taxon>
        <taxon>Methanobacteriati</taxon>
        <taxon>Methanobacteriota</taxon>
        <taxon>Stenosarchaea group</taxon>
        <taxon>Halobacteria</taxon>
        <taxon>Halobacteriales</taxon>
        <taxon>Haloarculaceae</taxon>
        <taxon>Halovenus</taxon>
    </lineage>
</organism>
<dbReference type="OrthoDB" id="214394at2157"/>
<sequence>MPGQDPKRLFDRGLFRTVPVKLLGDIEDPVQGIKSLLKVIRKPHDLKLVREKIKPVDLELLVTQSANAGLEYYISYQLPKNPTVEQAPEREVRKLFDYTAMEGYAAHELSEVLPSGLRVNKATIRSLVPADDSDGEGNRQVSDSVTREVVVGEELAALITAMDDLPSPWALQILLSAQSEIRGDGPYDMEIRLLSSSSNQSQQRDQSIDALAHSIEKQINQHCAHSYKLAEFPWSGIDCSRPSGSSNEQPLSVEALIKQLAHPRNEPFTVSPRYAVGFLPVPRDLALRKGIGGTASGLEQYSSSLIQQLLTNGHQLGYEPSVGASHSFDTVTSLGLPNPATSVLRVAKSPTDGVYRALLSALKSAFDSGKPTVIFCRDKLVAKFCAWCYYQLGASSESDAASSLEHIKVSVLRKWLSASDGQVLREWGRELFTGERAVYLFTFDRVEDTVADASKLLYELSNAAQSLDDAETPSNQLLHGHVIVGLPTIVAEENTNEDLLIRALQATQSTGLGLELITYADRAKANDQTTDQIVDAVDATTADATGQSVQILKTTTLPEQEGVHASELTSSQPATNVVRLNSTDTIDEPTILPMLKTSATAATPAVDEITLPGSYLATLTEILREVHTIELPSLDKSTTQPIGDALQETAANERQSTRHIPRRTGLPPTVDYDADLQCYECVQCKGENQANTTQTACTNQGLKRAVECCSSLAQVDREQIRRIRRPHLKLSLDEIAASSLDEDHLLFLKILYLVQTGEVDPYFEYSPMLDSGTKIRDAFDLDNEDITMLKEEGYITEDTHPRILYTIKKAGRNEINESFNKGYEYGRNIGELNETLQHQLMVSLIELRERLKYKDREDRRVETYYPIELSIDGETKQKNIDVAVLDGEEDIVDAWEAERLNNDRKDSLIATYKKMCAIDPDGAHWVIPVGRGGTQSDERTAAGLTKSLAELGASGEINYGGTTIPADTPVSKTNITEPGITDLQTISTLQDEIDNLEAAIRNMHIE</sequence>
<proteinExistence type="predicted"/>
<dbReference type="EMBL" id="WUUT01000001">
    <property type="protein sequence ID" value="MXR50447.1"/>
    <property type="molecule type" value="Genomic_DNA"/>
</dbReference>
<reference evidence="1 2" key="1">
    <citation type="submission" date="2019-12" db="EMBL/GenBank/DDBJ databases">
        <title>Isolation and characterization of three novel carbon monoxide-oxidizing members of Halobacteria from salione crusts and soils.</title>
        <authorList>
            <person name="Myers M.R."/>
            <person name="King G.M."/>
        </authorList>
    </citation>
    <scope>NUCLEOTIDE SEQUENCE [LARGE SCALE GENOMIC DNA]</scope>
    <source>
        <strain evidence="1 2">WSH3</strain>
    </source>
</reference>
<protein>
    <submittedName>
        <fullName evidence="1">Uncharacterized protein</fullName>
    </submittedName>
</protein>
<dbReference type="AlphaFoldDB" id="A0A6B0SZJ7"/>
<accession>A0A6B0SZJ7</accession>
<evidence type="ECO:0000313" key="2">
    <source>
        <dbReference type="Proteomes" id="UP000466535"/>
    </source>
</evidence>